<dbReference type="EMBL" id="BK015346">
    <property type="protein sequence ID" value="DAE02450.1"/>
    <property type="molecule type" value="Genomic_DNA"/>
</dbReference>
<name>A0A8S5P617_9CAUD</name>
<sequence length="33" mass="3840">MHLCLAVCQLVSLPSFLSSYLYIYNIIIYNICQ</sequence>
<accession>A0A8S5P617</accession>
<organism evidence="1">
    <name type="scientific">Siphoviridae sp. ctsUY14</name>
    <dbReference type="NCBI Taxonomy" id="2825693"/>
    <lineage>
        <taxon>Viruses</taxon>
        <taxon>Duplodnaviria</taxon>
        <taxon>Heunggongvirae</taxon>
        <taxon>Uroviricota</taxon>
        <taxon>Caudoviricetes</taxon>
    </lineage>
</organism>
<protein>
    <submittedName>
        <fullName evidence="1">Uncharacterized protein</fullName>
    </submittedName>
</protein>
<evidence type="ECO:0000313" key="1">
    <source>
        <dbReference type="EMBL" id="DAE02450.1"/>
    </source>
</evidence>
<proteinExistence type="predicted"/>
<reference evidence="1" key="1">
    <citation type="journal article" date="2021" name="Proc. Natl. Acad. Sci. U.S.A.">
        <title>A Catalog of Tens of Thousands of Viruses from Human Metagenomes Reveals Hidden Associations with Chronic Diseases.</title>
        <authorList>
            <person name="Tisza M.J."/>
            <person name="Buck C.B."/>
        </authorList>
    </citation>
    <scope>NUCLEOTIDE SEQUENCE</scope>
    <source>
        <strain evidence="1">CtsUY14</strain>
    </source>
</reference>